<reference evidence="5 6" key="1">
    <citation type="submission" date="2018-05" db="EMBL/GenBank/DDBJ databases">
        <title>Genomic Encyclopedia of Type Strains, Phase IV (KMG-IV): sequencing the most valuable type-strain genomes for metagenomic binning, comparative biology and taxonomic classification.</title>
        <authorList>
            <person name="Goeker M."/>
        </authorList>
    </citation>
    <scope>NUCLEOTIDE SEQUENCE [LARGE SCALE GENOMIC DNA]</scope>
    <source>
        <strain evidence="5 6">DSM 6462</strain>
    </source>
</reference>
<keyword evidence="2" id="KW-0659">Purine metabolism</keyword>
<dbReference type="GO" id="GO:0000256">
    <property type="term" value="P:allantoin catabolic process"/>
    <property type="evidence" value="ECO:0007669"/>
    <property type="project" value="InterPro"/>
</dbReference>
<dbReference type="SUPFAM" id="SSF51182">
    <property type="entry name" value="RmlC-like cupins"/>
    <property type="match status" value="1"/>
</dbReference>
<comment type="caution">
    <text evidence="5">The sequence shown here is derived from an EMBL/GenBank/DDBJ whole genome shotgun (WGS) entry which is preliminary data.</text>
</comment>
<dbReference type="PANTHER" id="PTHR21221:SF1">
    <property type="entry name" value="UREIDOGLYCOLATE LYASE"/>
    <property type="match status" value="1"/>
</dbReference>
<evidence type="ECO:0000256" key="2">
    <source>
        <dbReference type="ARBA" id="ARBA00022631"/>
    </source>
</evidence>
<keyword evidence="6" id="KW-1185">Reference proteome</keyword>
<dbReference type="Pfam" id="PF04115">
    <property type="entry name" value="Ureidogly_lyase"/>
    <property type="match status" value="1"/>
</dbReference>
<dbReference type="Gene3D" id="2.60.120.480">
    <property type="entry name" value="Ureidoglycolate hydrolase"/>
    <property type="match status" value="1"/>
</dbReference>
<proteinExistence type="predicted"/>
<evidence type="ECO:0000313" key="6">
    <source>
        <dbReference type="Proteomes" id="UP000248021"/>
    </source>
</evidence>
<evidence type="ECO:0000256" key="1">
    <source>
        <dbReference type="ARBA" id="ARBA00011738"/>
    </source>
</evidence>
<sequence length="159" mass="17344">MQRFKAVPLTAEAFAPYGEVLSHKGEVKLQPVPGAFDRTDDAPVPMLSLLRIETANALPVVIDRLERHPFSAQSFLPTEGGRCLIVVCDTGADGFPDIASTRAFISEKREGITYKRNVWHRSVTALEAPSQFATVMAQTGDGRDNLFFDLTAPIEIVAG</sequence>
<dbReference type="CDD" id="cd20298">
    <property type="entry name" value="cupin_UAH"/>
    <property type="match status" value="1"/>
</dbReference>
<dbReference type="Proteomes" id="UP000248021">
    <property type="component" value="Unassembled WGS sequence"/>
</dbReference>
<keyword evidence="3 5" id="KW-0456">Lyase</keyword>
<dbReference type="InterPro" id="IPR024060">
    <property type="entry name" value="Ureidoglycolate_lyase_dom_sf"/>
</dbReference>
<dbReference type="RefSeq" id="WP_110375652.1">
    <property type="nucleotide sequence ID" value="NZ_JAHBRY010000001.1"/>
</dbReference>
<comment type="catalytic activity">
    <reaction evidence="4">
        <text>(S)-ureidoglycolate = urea + glyoxylate</text>
        <dbReference type="Rhea" id="RHEA:11304"/>
        <dbReference type="ChEBI" id="CHEBI:16199"/>
        <dbReference type="ChEBI" id="CHEBI:36655"/>
        <dbReference type="ChEBI" id="CHEBI:57296"/>
        <dbReference type="EC" id="4.3.2.3"/>
    </reaction>
</comment>
<protein>
    <submittedName>
        <fullName evidence="5">Ureidoglycolate lyase</fullName>
    </submittedName>
</protein>
<dbReference type="InterPro" id="IPR007247">
    <property type="entry name" value="Ureidogly_lyase"/>
</dbReference>
<dbReference type="PANTHER" id="PTHR21221">
    <property type="entry name" value="UREIDOGLYCOLATE HYDROLASE"/>
    <property type="match status" value="1"/>
</dbReference>
<dbReference type="InterPro" id="IPR047233">
    <property type="entry name" value="UAH_cupin"/>
</dbReference>
<gene>
    <name evidence="5" type="ORF">C7450_10757</name>
</gene>
<accession>A0A2V3U391</accession>
<evidence type="ECO:0000313" key="5">
    <source>
        <dbReference type="EMBL" id="PXW57019.1"/>
    </source>
</evidence>
<name>A0A2V3U391_9HYPH</name>
<comment type="subunit">
    <text evidence="1">Homodimer.</text>
</comment>
<organism evidence="5 6">
    <name type="scientific">Chelatococcus asaccharovorans</name>
    <dbReference type="NCBI Taxonomy" id="28210"/>
    <lineage>
        <taxon>Bacteria</taxon>
        <taxon>Pseudomonadati</taxon>
        <taxon>Pseudomonadota</taxon>
        <taxon>Alphaproteobacteria</taxon>
        <taxon>Hyphomicrobiales</taxon>
        <taxon>Chelatococcaceae</taxon>
        <taxon>Chelatococcus</taxon>
    </lineage>
</organism>
<dbReference type="GO" id="GO:0006144">
    <property type="term" value="P:purine nucleobase metabolic process"/>
    <property type="evidence" value="ECO:0007669"/>
    <property type="project" value="UniProtKB-KW"/>
</dbReference>
<dbReference type="PIRSF" id="PIRSF017306">
    <property type="entry name" value="Ureidogly_hydro"/>
    <property type="match status" value="1"/>
</dbReference>
<evidence type="ECO:0000256" key="3">
    <source>
        <dbReference type="ARBA" id="ARBA00023239"/>
    </source>
</evidence>
<dbReference type="InterPro" id="IPR011051">
    <property type="entry name" value="RmlC_Cupin_sf"/>
</dbReference>
<evidence type="ECO:0000256" key="4">
    <source>
        <dbReference type="ARBA" id="ARBA00047684"/>
    </source>
</evidence>
<dbReference type="OrthoDB" id="9804602at2"/>
<dbReference type="EMBL" id="QJJK01000007">
    <property type="protein sequence ID" value="PXW57019.1"/>
    <property type="molecule type" value="Genomic_DNA"/>
</dbReference>
<dbReference type="AlphaFoldDB" id="A0A2V3U391"/>
<dbReference type="GO" id="GO:0004848">
    <property type="term" value="F:ureidoglycolate hydrolase activity"/>
    <property type="evidence" value="ECO:0007669"/>
    <property type="project" value="InterPro"/>
</dbReference>
<dbReference type="GO" id="GO:0050385">
    <property type="term" value="F:ureidoglycolate lyase activity"/>
    <property type="evidence" value="ECO:0007669"/>
    <property type="project" value="UniProtKB-EC"/>
</dbReference>